<reference evidence="3 4" key="1">
    <citation type="submission" date="2019-05" db="EMBL/GenBank/DDBJ databases">
        <title>Thiomicrorhabdus sediminis sp. nov, a novel sulfur-oxidizing bacterium isolated from coastal sediment.</title>
        <authorList>
            <person name="Liu X."/>
        </authorList>
    </citation>
    <scope>NUCLEOTIDE SEQUENCE [LARGE SCALE GENOMIC DNA]</scope>
    <source>
        <strain evidence="3 4">G1</strain>
    </source>
</reference>
<evidence type="ECO:0000256" key="1">
    <source>
        <dbReference type="SAM" id="SignalP"/>
    </source>
</evidence>
<accession>A0A4P9K664</accession>
<gene>
    <name evidence="3" type="ORF">FE785_07690</name>
</gene>
<keyword evidence="1" id="KW-0732">Signal</keyword>
<protein>
    <submittedName>
        <fullName evidence="3">Amidohydrolase</fullName>
    </submittedName>
</protein>
<dbReference type="Gene3D" id="3.20.20.140">
    <property type="entry name" value="Metal-dependent hydrolases"/>
    <property type="match status" value="1"/>
</dbReference>
<evidence type="ECO:0000313" key="3">
    <source>
        <dbReference type="EMBL" id="QCU90522.1"/>
    </source>
</evidence>
<feature type="signal peptide" evidence="1">
    <location>
        <begin position="1"/>
        <end position="29"/>
    </location>
</feature>
<dbReference type="InterPro" id="IPR032466">
    <property type="entry name" value="Metal_Hydrolase"/>
</dbReference>
<evidence type="ECO:0000313" key="4">
    <source>
        <dbReference type="Proteomes" id="UP000304864"/>
    </source>
</evidence>
<keyword evidence="3" id="KW-0378">Hydrolase</keyword>
<organism evidence="3 4">
    <name type="scientific">Thiomicrorhabdus sediminis</name>
    <dbReference type="NCBI Taxonomy" id="2580412"/>
    <lineage>
        <taxon>Bacteria</taxon>
        <taxon>Pseudomonadati</taxon>
        <taxon>Pseudomonadota</taxon>
        <taxon>Gammaproteobacteria</taxon>
        <taxon>Thiotrichales</taxon>
        <taxon>Piscirickettsiaceae</taxon>
        <taxon>Thiomicrorhabdus</taxon>
    </lineage>
</organism>
<name>A0A4P9K664_9GAMM</name>
<dbReference type="GO" id="GO:0016787">
    <property type="term" value="F:hydrolase activity"/>
    <property type="evidence" value="ECO:0007669"/>
    <property type="project" value="UniProtKB-KW"/>
</dbReference>
<sequence length="284" mass="33082">MHYSNKSRSLKRVSYSMLVLAFWLNSAGAENKRELFDSHLHYGHEDVAHFSEQQVMQIFDRNRVKYALISSTPNSGTEKLYRYSPNRIIPFLGVYHSLSDKRDWMHNLNVLEEVKQNLEKGFYRGIGEIHIFAKDRKSPVLKGLVEIAAEQSLFMQIHGDAEILDEVFALAPNVTVLWAHLGTQPDPDYLREVLQRHPNNLYIDTSVRDKQLLANGKLSEAWQQLFIDYQDRFMIAVDTFSVNRWQTFDQVVSDINDWLDDLPPEVANKLAYDNAYRLFKEGDQ</sequence>
<proteinExistence type="predicted"/>
<feature type="chain" id="PRO_5020749646" evidence="1">
    <location>
        <begin position="30"/>
        <end position="284"/>
    </location>
</feature>
<dbReference type="OrthoDB" id="3982782at2"/>
<dbReference type="RefSeq" id="WP_138565196.1">
    <property type="nucleotide sequence ID" value="NZ_CP040602.1"/>
</dbReference>
<feature type="domain" description="Amidohydrolase-related" evidence="2">
    <location>
        <begin position="143"/>
        <end position="279"/>
    </location>
</feature>
<dbReference type="InterPro" id="IPR006680">
    <property type="entry name" value="Amidohydro-rel"/>
</dbReference>
<dbReference type="SUPFAM" id="SSF51556">
    <property type="entry name" value="Metallo-dependent hydrolases"/>
    <property type="match status" value="1"/>
</dbReference>
<dbReference type="AlphaFoldDB" id="A0A4P9K664"/>
<evidence type="ECO:0000259" key="2">
    <source>
        <dbReference type="Pfam" id="PF04909"/>
    </source>
</evidence>
<dbReference type="Proteomes" id="UP000304864">
    <property type="component" value="Chromosome"/>
</dbReference>
<dbReference type="Pfam" id="PF04909">
    <property type="entry name" value="Amidohydro_2"/>
    <property type="match status" value="1"/>
</dbReference>
<dbReference type="KEGG" id="thig:FE785_07690"/>
<dbReference type="EMBL" id="CP040602">
    <property type="protein sequence ID" value="QCU90522.1"/>
    <property type="molecule type" value="Genomic_DNA"/>
</dbReference>
<keyword evidence="4" id="KW-1185">Reference proteome</keyword>